<sequence>MSDSGVKVTPILTDCTSQTKPAEPNTFKVDVVLGTLNCQIDIEAEIQLDQKALDIKDIDKEVCVTQCEFIEITNPSNDCLLTGKLFLKGYVRKNIRYSAIDSISNDGVCGEIRHCTVNVPFTCAIPVENIYPTFESNDRIIQSFHGRKLTQFDQSLWQPQNTPVEAEINSVTINERDFYNNRTPLYKGPKDEATFTTLREKMVVSLNITLFQKRIVPLIPSINGPIR</sequence>
<dbReference type="NCBIfam" id="NF045794">
    <property type="entry name" value="CsxC_fam"/>
    <property type="match status" value="1"/>
</dbReference>
<evidence type="ECO:0000259" key="1">
    <source>
        <dbReference type="Pfam" id="PF25250"/>
    </source>
</evidence>
<dbReference type="InterPro" id="IPR054845">
    <property type="entry name" value="Exosporium_prot_C"/>
</dbReference>
<comment type="caution">
    <text evidence="2">The sequence shown here is derived from an EMBL/GenBank/DDBJ whole genome shotgun (WGS) entry which is preliminary data.</text>
</comment>
<dbReference type="Pfam" id="PF25250">
    <property type="entry name" value="DUF7852"/>
    <property type="match status" value="1"/>
</dbReference>
<dbReference type="EMBL" id="JAVAMP010000008">
    <property type="protein sequence ID" value="MDP5275583.1"/>
    <property type="molecule type" value="Genomic_DNA"/>
</dbReference>
<dbReference type="Proteomes" id="UP001231941">
    <property type="component" value="Unassembled WGS sequence"/>
</dbReference>
<reference evidence="2 3" key="1">
    <citation type="submission" date="2023-08" db="EMBL/GenBank/DDBJ databases">
        <authorList>
            <person name="Park J.-S."/>
        </authorList>
    </citation>
    <scope>NUCLEOTIDE SEQUENCE [LARGE SCALE GENOMIC DNA]</scope>
    <source>
        <strain evidence="2 3">2205SS18-9</strain>
    </source>
</reference>
<organism evidence="2 3">
    <name type="scientific">Chengkuizengella axinellae</name>
    <dbReference type="NCBI Taxonomy" id="3064388"/>
    <lineage>
        <taxon>Bacteria</taxon>
        <taxon>Bacillati</taxon>
        <taxon>Bacillota</taxon>
        <taxon>Bacilli</taxon>
        <taxon>Bacillales</taxon>
        <taxon>Paenibacillaceae</taxon>
        <taxon>Chengkuizengella</taxon>
    </lineage>
</organism>
<proteinExistence type="predicted"/>
<gene>
    <name evidence="2" type="ORF">Q5Y73_15845</name>
</gene>
<feature type="domain" description="DUF7852" evidence="1">
    <location>
        <begin position="26"/>
        <end position="103"/>
    </location>
</feature>
<evidence type="ECO:0000313" key="3">
    <source>
        <dbReference type="Proteomes" id="UP001231941"/>
    </source>
</evidence>
<accession>A0ABT9J1Y5</accession>
<keyword evidence="3" id="KW-1185">Reference proteome</keyword>
<protein>
    <recommendedName>
        <fullName evidence="1">DUF7852 domain-containing protein</fullName>
    </recommendedName>
</protein>
<name>A0ABT9J1Y5_9BACL</name>
<evidence type="ECO:0000313" key="2">
    <source>
        <dbReference type="EMBL" id="MDP5275583.1"/>
    </source>
</evidence>
<dbReference type="RefSeq" id="WP_305992889.1">
    <property type="nucleotide sequence ID" value="NZ_JAVAMP010000008.1"/>
</dbReference>
<dbReference type="InterPro" id="IPR057174">
    <property type="entry name" value="DUF7852"/>
</dbReference>